<organism evidence="1">
    <name type="scientific">Arundo donax</name>
    <name type="common">Giant reed</name>
    <name type="synonym">Donax arundinaceus</name>
    <dbReference type="NCBI Taxonomy" id="35708"/>
    <lineage>
        <taxon>Eukaryota</taxon>
        <taxon>Viridiplantae</taxon>
        <taxon>Streptophyta</taxon>
        <taxon>Embryophyta</taxon>
        <taxon>Tracheophyta</taxon>
        <taxon>Spermatophyta</taxon>
        <taxon>Magnoliopsida</taxon>
        <taxon>Liliopsida</taxon>
        <taxon>Poales</taxon>
        <taxon>Poaceae</taxon>
        <taxon>PACMAD clade</taxon>
        <taxon>Arundinoideae</taxon>
        <taxon>Arundineae</taxon>
        <taxon>Arundo</taxon>
    </lineage>
</organism>
<dbReference type="EMBL" id="GBRH01248901">
    <property type="protein sequence ID" value="JAD48994.1"/>
    <property type="molecule type" value="Transcribed_RNA"/>
</dbReference>
<accession>A0A0A9ABF3</accession>
<name>A0A0A9ABF3_ARUDO</name>
<sequence length="69" mass="7780">MEYPMACQSSNWSSFGEESTAKRIGEKQLVVLLGGFQPVSSFWQELLLRCLHNYKTCNFCQALMLSGGQ</sequence>
<reference evidence="1" key="1">
    <citation type="submission" date="2014-09" db="EMBL/GenBank/DDBJ databases">
        <authorList>
            <person name="Magalhaes I.L.F."/>
            <person name="Oliveira U."/>
            <person name="Santos F.R."/>
            <person name="Vidigal T.H.D.A."/>
            <person name="Brescovit A.D."/>
            <person name="Santos A.J."/>
        </authorList>
    </citation>
    <scope>NUCLEOTIDE SEQUENCE</scope>
    <source>
        <tissue evidence="1">Shoot tissue taken approximately 20 cm above the soil surface</tissue>
    </source>
</reference>
<reference evidence="1" key="2">
    <citation type="journal article" date="2015" name="Data Brief">
        <title>Shoot transcriptome of the giant reed, Arundo donax.</title>
        <authorList>
            <person name="Barrero R.A."/>
            <person name="Guerrero F.D."/>
            <person name="Moolhuijzen P."/>
            <person name="Goolsby J.A."/>
            <person name="Tidwell J."/>
            <person name="Bellgard S.E."/>
            <person name="Bellgard M.I."/>
        </authorList>
    </citation>
    <scope>NUCLEOTIDE SEQUENCE</scope>
    <source>
        <tissue evidence="1">Shoot tissue taken approximately 20 cm above the soil surface</tissue>
    </source>
</reference>
<proteinExistence type="predicted"/>
<evidence type="ECO:0000313" key="1">
    <source>
        <dbReference type="EMBL" id="JAD48994.1"/>
    </source>
</evidence>
<dbReference type="AlphaFoldDB" id="A0A0A9ABF3"/>
<protein>
    <submittedName>
        <fullName evidence="1">Uncharacterized protein</fullName>
    </submittedName>
</protein>